<dbReference type="PRINTS" id="PR01755">
    <property type="entry name" value="SECFTRNLCASE"/>
</dbReference>
<evidence type="ECO:0000259" key="12">
    <source>
        <dbReference type="Pfam" id="PF22599"/>
    </source>
</evidence>
<feature type="transmembrane region" description="Helical" evidence="9">
    <location>
        <begin position="944"/>
        <end position="963"/>
    </location>
</feature>
<dbReference type="Pfam" id="PF22599">
    <property type="entry name" value="SecDF_P1_head"/>
    <property type="match status" value="1"/>
</dbReference>
<comment type="caution">
    <text evidence="9">Lacks conserved residue(s) required for the propagation of feature annotation.</text>
</comment>
<evidence type="ECO:0000259" key="11">
    <source>
        <dbReference type="Pfam" id="PF02355"/>
    </source>
</evidence>
<reference evidence="13 14" key="1">
    <citation type="submission" date="2019-02" db="EMBL/GenBank/DDBJ databases">
        <title>Deep-cultivation of Planctomycetes and their phenomic and genomic characterization uncovers novel biology.</title>
        <authorList>
            <person name="Wiegand S."/>
            <person name="Jogler M."/>
            <person name="Boedeker C."/>
            <person name="Pinto D."/>
            <person name="Vollmers J."/>
            <person name="Rivas-Marin E."/>
            <person name="Kohn T."/>
            <person name="Peeters S.H."/>
            <person name="Heuer A."/>
            <person name="Rast P."/>
            <person name="Oberbeckmann S."/>
            <person name="Bunk B."/>
            <person name="Jeske O."/>
            <person name="Meyerdierks A."/>
            <person name="Storesund J.E."/>
            <person name="Kallscheuer N."/>
            <person name="Luecker S."/>
            <person name="Lage O.M."/>
            <person name="Pohl T."/>
            <person name="Merkel B.J."/>
            <person name="Hornburger P."/>
            <person name="Mueller R.-W."/>
            <person name="Bruemmer F."/>
            <person name="Labrenz M."/>
            <person name="Spormann A.M."/>
            <person name="Op Den Camp H."/>
            <person name="Overmann J."/>
            <person name="Amann R."/>
            <person name="Jetten M.S.M."/>
            <person name="Mascher T."/>
            <person name="Medema M.H."/>
            <person name="Devos D.P."/>
            <person name="Kaster A.-K."/>
            <person name="Ovreas L."/>
            <person name="Rohde M."/>
            <person name="Galperin M.Y."/>
            <person name="Jogler C."/>
        </authorList>
    </citation>
    <scope>NUCLEOTIDE SEQUENCE [LARGE SCALE GENOMIC DNA]</scope>
    <source>
        <strain evidence="13 14">Q31b</strain>
    </source>
</reference>
<dbReference type="InterPro" id="IPR005791">
    <property type="entry name" value="SecD"/>
</dbReference>
<dbReference type="Pfam" id="PF07549">
    <property type="entry name" value="Sec_GG"/>
    <property type="match status" value="2"/>
</dbReference>
<dbReference type="NCBIfam" id="TIGR01129">
    <property type="entry name" value="secD"/>
    <property type="match status" value="1"/>
</dbReference>
<dbReference type="Gene3D" id="3.30.70.3220">
    <property type="match status" value="1"/>
</dbReference>
<evidence type="ECO:0000313" key="14">
    <source>
        <dbReference type="Proteomes" id="UP000315471"/>
    </source>
</evidence>
<organism evidence="13 14">
    <name type="scientific">Novipirellula aureliae</name>
    <dbReference type="NCBI Taxonomy" id="2527966"/>
    <lineage>
        <taxon>Bacteria</taxon>
        <taxon>Pseudomonadati</taxon>
        <taxon>Planctomycetota</taxon>
        <taxon>Planctomycetia</taxon>
        <taxon>Pirellulales</taxon>
        <taxon>Pirellulaceae</taxon>
        <taxon>Novipirellula</taxon>
    </lineage>
</organism>
<dbReference type="SUPFAM" id="SSF82866">
    <property type="entry name" value="Multidrug efflux transporter AcrB transmembrane domain"/>
    <property type="match status" value="2"/>
</dbReference>
<feature type="transmembrane region" description="Helical" evidence="9">
    <location>
        <begin position="907"/>
        <end position="932"/>
    </location>
</feature>
<evidence type="ECO:0000313" key="13">
    <source>
        <dbReference type="EMBL" id="TWU45375.1"/>
    </source>
</evidence>
<comment type="function">
    <text evidence="9">Part of the Sec protein translocase complex. Interacts with the SecYEG preprotein conducting channel. SecDF uses the proton motive force (PMF) to complete protein translocation after the ATP-dependent function of SecA.</text>
</comment>
<feature type="transmembrane region" description="Helical" evidence="9">
    <location>
        <begin position="527"/>
        <end position="547"/>
    </location>
</feature>
<feature type="transmembrane region" description="Helical" evidence="9">
    <location>
        <begin position="23"/>
        <end position="44"/>
    </location>
</feature>
<feature type="transmembrane region" description="Helical" evidence="9">
    <location>
        <begin position="998"/>
        <end position="1016"/>
    </location>
</feature>
<protein>
    <recommendedName>
        <fullName evidence="9 10">Multifunctional fusion protein</fullName>
    </recommendedName>
    <domain>
        <recommendedName>
            <fullName evidence="9">Protein translocase subunit SecD</fullName>
        </recommendedName>
    </domain>
    <domain>
        <recommendedName>
            <fullName evidence="10">Protein-export membrane protein SecF</fullName>
        </recommendedName>
    </domain>
</protein>
<feature type="domain" description="SecDF P1 head subdomain" evidence="12">
    <location>
        <begin position="281"/>
        <end position="380"/>
    </location>
</feature>
<dbReference type="NCBIfam" id="TIGR00916">
    <property type="entry name" value="2A0604s01"/>
    <property type="match status" value="1"/>
</dbReference>
<evidence type="ECO:0000256" key="8">
    <source>
        <dbReference type="ARBA" id="ARBA00023136"/>
    </source>
</evidence>
<feature type="transmembrane region" description="Helical" evidence="9">
    <location>
        <begin position="1022"/>
        <end position="1050"/>
    </location>
</feature>
<evidence type="ECO:0000256" key="9">
    <source>
        <dbReference type="HAMAP-Rule" id="MF_01463"/>
    </source>
</evidence>
<gene>
    <name evidence="9" type="primary">secD</name>
    <name evidence="10" type="synonym">secF</name>
    <name evidence="13" type="ORF">Q31b_05470</name>
</gene>
<feature type="transmembrane region" description="Helical" evidence="9">
    <location>
        <begin position="589"/>
        <end position="607"/>
    </location>
</feature>
<evidence type="ECO:0000256" key="10">
    <source>
        <dbReference type="HAMAP-Rule" id="MF_01464"/>
    </source>
</evidence>
<dbReference type="Gene3D" id="1.20.1640.10">
    <property type="entry name" value="Multidrug efflux transporter AcrB transmembrane domain"/>
    <property type="match status" value="2"/>
</dbReference>
<dbReference type="GO" id="GO:0043952">
    <property type="term" value="P:protein transport by the Sec complex"/>
    <property type="evidence" value="ECO:0007669"/>
    <property type="project" value="UniProtKB-UniRule"/>
</dbReference>
<keyword evidence="8 9" id="KW-0472">Membrane</keyword>
<dbReference type="GO" id="GO:0065002">
    <property type="term" value="P:intracellular protein transmembrane transport"/>
    <property type="evidence" value="ECO:0007669"/>
    <property type="project" value="UniProtKB-UniRule"/>
</dbReference>
<comment type="subcellular location">
    <subcellularLocation>
        <location evidence="1 9">Cell membrane</location>
        <topology evidence="1 9">Multi-pass membrane protein</topology>
    </subcellularLocation>
</comment>
<dbReference type="InterPro" id="IPR055344">
    <property type="entry name" value="SecD_SecF_C_bact"/>
</dbReference>
<dbReference type="Pfam" id="PF02355">
    <property type="entry name" value="SecD_SecF_C"/>
    <property type="match status" value="2"/>
</dbReference>
<evidence type="ECO:0000256" key="3">
    <source>
        <dbReference type="ARBA" id="ARBA00022475"/>
    </source>
</evidence>
<dbReference type="InterPro" id="IPR022645">
    <property type="entry name" value="SecD/SecF_bac"/>
</dbReference>
<dbReference type="FunFam" id="1.20.1640.10:FF:000004">
    <property type="entry name" value="Protein translocase subunit SecD"/>
    <property type="match status" value="1"/>
</dbReference>
<comment type="subunit">
    <text evidence="10">Forms a complex with SecD. Part of the essential Sec protein translocation apparatus which comprises SecA, SecYEG and auxiliary proteins SecDF. Other proteins may also be involved.</text>
</comment>
<keyword evidence="3 9" id="KW-1003">Cell membrane</keyword>
<evidence type="ECO:0000256" key="5">
    <source>
        <dbReference type="ARBA" id="ARBA00022927"/>
    </source>
</evidence>
<evidence type="ECO:0000256" key="6">
    <source>
        <dbReference type="ARBA" id="ARBA00022989"/>
    </source>
</evidence>
<dbReference type="AlphaFoldDB" id="A0A5C6EA22"/>
<dbReference type="InterPro" id="IPR054384">
    <property type="entry name" value="SecDF_P1_head"/>
</dbReference>
<dbReference type="InterPro" id="IPR022813">
    <property type="entry name" value="SecD/SecF_arch_bac"/>
</dbReference>
<accession>A0A5C6EA22</accession>
<feature type="transmembrane region" description="Helical" evidence="9">
    <location>
        <begin position="56"/>
        <end position="74"/>
    </location>
</feature>
<proteinExistence type="inferred from homology"/>
<keyword evidence="7 9" id="KW-0811">Translocation</keyword>
<dbReference type="GO" id="GO:0005886">
    <property type="term" value="C:plasma membrane"/>
    <property type="evidence" value="ECO:0007669"/>
    <property type="project" value="UniProtKB-SubCell"/>
</dbReference>
<feature type="domain" description="Protein export membrane protein SecD/SecF C-terminal" evidence="11">
    <location>
        <begin position="856"/>
        <end position="1051"/>
    </location>
</feature>
<keyword evidence="4 9" id="KW-0812">Transmembrane</keyword>
<dbReference type="GO" id="GO:0006605">
    <property type="term" value="P:protein targeting"/>
    <property type="evidence" value="ECO:0007669"/>
    <property type="project" value="UniProtKB-UniRule"/>
</dbReference>
<comment type="subunit">
    <text evidence="9">Forms a complex with SecF. Part of the essential Sec protein translocation apparatus which comprises SecA, SecYEG and auxiliary proteins SecDF. Other proteins may also be involved.</text>
</comment>
<evidence type="ECO:0000256" key="7">
    <source>
        <dbReference type="ARBA" id="ARBA00023010"/>
    </source>
</evidence>
<dbReference type="NCBIfam" id="TIGR00966">
    <property type="entry name" value="transloc_SecF"/>
    <property type="match status" value="1"/>
</dbReference>
<keyword evidence="5 9" id="KW-0653">Protein transport</keyword>
<dbReference type="HAMAP" id="MF_01463_B">
    <property type="entry name" value="SecD_B"/>
    <property type="match status" value="1"/>
</dbReference>
<comment type="caution">
    <text evidence="13">The sequence shown here is derived from an EMBL/GenBank/DDBJ whole genome shotgun (WGS) entry which is preliminary data.</text>
</comment>
<name>A0A5C6EA22_9BACT</name>
<evidence type="ECO:0000256" key="2">
    <source>
        <dbReference type="ARBA" id="ARBA00022448"/>
    </source>
</evidence>
<keyword evidence="6 9" id="KW-1133">Transmembrane helix</keyword>
<evidence type="ECO:0000256" key="4">
    <source>
        <dbReference type="ARBA" id="ARBA00022692"/>
    </source>
</evidence>
<dbReference type="Proteomes" id="UP000315471">
    <property type="component" value="Unassembled WGS sequence"/>
</dbReference>
<dbReference type="GO" id="GO:0015450">
    <property type="term" value="F:protein-transporting ATPase activity"/>
    <property type="evidence" value="ECO:0007669"/>
    <property type="project" value="InterPro"/>
</dbReference>
<dbReference type="PANTHER" id="PTHR30081:SF1">
    <property type="entry name" value="PROTEIN TRANSLOCASE SUBUNIT SECD"/>
    <property type="match status" value="1"/>
</dbReference>
<dbReference type="EMBL" id="SJPY01000001">
    <property type="protein sequence ID" value="TWU45375.1"/>
    <property type="molecule type" value="Genomic_DNA"/>
</dbReference>
<dbReference type="PANTHER" id="PTHR30081">
    <property type="entry name" value="PROTEIN-EXPORT MEMBRANE PROTEIN SEC"/>
    <property type="match status" value="1"/>
</dbReference>
<dbReference type="HAMAP" id="MF_01464_B">
    <property type="entry name" value="SecF_B"/>
    <property type="match status" value="1"/>
</dbReference>
<dbReference type="Gene3D" id="3.30.1360.200">
    <property type="match status" value="1"/>
</dbReference>
<dbReference type="InterPro" id="IPR005665">
    <property type="entry name" value="SecF_bac"/>
</dbReference>
<feature type="transmembrane region" description="Helical" evidence="9">
    <location>
        <begin position="879"/>
        <end position="900"/>
    </location>
</feature>
<feature type="domain" description="Protein export membrane protein SecD/SecF C-terminal" evidence="11">
    <location>
        <begin position="387"/>
        <end position="550"/>
    </location>
</feature>
<comment type="similarity">
    <text evidence="9">Belongs to the SecD/SecF family. SecD subfamily.</text>
</comment>
<dbReference type="InterPro" id="IPR022646">
    <property type="entry name" value="SecD/SecF_CS"/>
</dbReference>
<feature type="transmembrane region" description="Helical" evidence="9">
    <location>
        <begin position="404"/>
        <end position="423"/>
    </location>
</feature>
<evidence type="ECO:0000256" key="1">
    <source>
        <dbReference type="ARBA" id="ARBA00004651"/>
    </source>
</evidence>
<dbReference type="InterPro" id="IPR048634">
    <property type="entry name" value="SecD_SecF_C"/>
</dbReference>
<sequence length="1059" mass="114272">MLLVAQTREVASSVTKGISWEQYGALAVAVAVIVLPFVIGGFLAKKAKMPTYGTRFGLVLLAIIASAAVLLNKLPGLGVDLRGGTILVYEIDQSKNIGSNDQTGQRQKIISEDLIEPLSRRINPSGTQEIVIRPYGESQIEIIVPEVDQREVDRIKQVIDTAGILRFAILANRADHQRIIDLAIEQSESDFQSDRTRPFVQDVNGDVVGVWVRVDQEVEETDGIRPLRVNVGDAIVRNPSTGQLIDLPMSVRGEGGESKIVRWYQSQGLKSIETLMIIDPLLDVKGEDLAFAASTFDQNGAPAVAFNLTDAGSGKFFALTTNNAPKGTRQRQLGIVLDDTLLSAPNILQPIRKEGRITGNFTREEVDQLVQILKAGQLPAALTPQPIAENQIDATLGADTIHKGVFAIGSSLIIVLIFILFYYRFAGLVACIALMLNLAMILATMVLINQPLTLPGLAGLVLTVGMSVDANVLIFERIREELKKGAAARMAIRNGFSKATVTIVDANLTTLITAIVLYAIGTDQIRGFAVTLILGIVYSMFTAIYMSRTFFDVAERRGILTLSMSDGVNSLRSMLTSGADLDFMGKRKLALAISSLLMIVGAASIFARGKTMFDIDFAGGSSVQFRLDKPTETDTVRDIVSKTMIGADDKPIQYTVNGVSMDDVTDQTVYKVDSSFEKVEQLKAAISKAFAEEPSVNLVTYTINITATDPNETSLFYRNRGSDRNGTMLAVMRPQALPETTAEEIVETAAEETDTEGDSGPGELSAGEIVFSTSMIELGITGEEVGAKANAAALIESLTEAAETVGVPLNARAIELTPMGDGVEDWNPESSLGFSNWKIRLPLAFEQAEAVLDQVKKTLGNDPVWISSSSVGGQVAGDMIGRAFGALFGSLLCIIGYIWFRFQRVMYGLAAVAALLHDVLITLGAIAISYWLSDALGFLLIDPFKISLTVVAALLTIIGYSLNDTIVVFDRIRETKGKAPHLTSEMVNSSINQTLSRTLLTSLTTLLVVVLLYVLGGEGIHAFAFSLVVGVLVGTYSSVFVASPVLLWLIQRREQPKAA</sequence>
<feature type="transmembrane region" description="Helical" evidence="9">
    <location>
        <begin position="454"/>
        <end position="475"/>
    </location>
</feature>
<comment type="similarity">
    <text evidence="10">Belongs to the SecD/SecF family. SecF subfamily.</text>
</comment>
<feature type="transmembrane region" description="Helical" evidence="9">
    <location>
        <begin position="428"/>
        <end position="448"/>
    </location>
</feature>
<feature type="transmembrane region" description="Helical" evidence="9">
    <location>
        <begin position="496"/>
        <end position="521"/>
    </location>
</feature>
<keyword evidence="14" id="KW-1185">Reference proteome</keyword>
<keyword evidence="2 9" id="KW-0813">Transport</keyword>